<feature type="domain" description="Restriction endonuclease type IV Mrr" evidence="1">
    <location>
        <begin position="164"/>
        <end position="228"/>
    </location>
</feature>
<feature type="domain" description="Restriction system protein Mrr-like N-terminal" evidence="2">
    <location>
        <begin position="6"/>
        <end position="91"/>
    </location>
</feature>
<dbReference type="GO" id="GO:0009307">
    <property type="term" value="P:DNA restriction-modification system"/>
    <property type="evidence" value="ECO:0007669"/>
    <property type="project" value="InterPro"/>
</dbReference>
<dbReference type="InterPro" id="IPR025745">
    <property type="entry name" value="Mrr-like_N_dom"/>
</dbReference>
<comment type="caution">
    <text evidence="3">The sequence shown here is derived from an EMBL/GenBank/DDBJ whole genome shotgun (WGS) entry which is preliminary data.</text>
</comment>
<evidence type="ECO:0000259" key="1">
    <source>
        <dbReference type="Pfam" id="PF04471"/>
    </source>
</evidence>
<organism evidence="3">
    <name type="scientific">Salmonella muenchen</name>
    <dbReference type="NCBI Taxonomy" id="596"/>
    <lineage>
        <taxon>Bacteria</taxon>
        <taxon>Pseudomonadati</taxon>
        <taxon>Pseudomonadota</taxon>
        <taxon>Gammaproteobacteria</taxon>
        <taxon>Enterobacterales</taxon>
        <taxon>Enterobacteriaceae</taxon>
        <taxon>Salmonella</taxon>
    </lineage>
</organism>
<accession>A0A5Y2E421</accession>
<dbReference type="Gene3D" id="3.40.1350.10">
    <property type="match status" value="1"/>
</dbReference>
<name>A0A5Y2E421_SALMU</name>
<sequence length="228" mass="25129">MAVPTYDKFIEPVLRFLATRPEGALVREVREAAAEMLGLDEQQRAEVITSGQLTYQNRTGWAHDRLKRAGLSQSLSRGKWCLTPAGMSWVASHPQPMTELEVSHFACDFNGVKLSKLADAVALDPQPESIEDDELARSSPDDRLEQALNEIRESVAEELLENLLQVSPARFEVIVLDVLHRLGYGGHRGDLQRVGGTGDGGIDGIISLDKLGLEKVYVQAKRWKGTVG</sequence>
<keyword evidence="3" id="KW-0378">Hydrolase</keyword>
<dbReference type="InterPro" id="IPR007560">
    <property type="entry name" value="Restrct_endonuc_IV_Mrr"/>
</dbReference>
<dbReference type="PANTHER" id="PTHR30015:SF7">
    <property type="entry name" value="TYPE IV METHYL-DIRECTED RESTRICTION ENZYME ECOKMRR"/>
    <property type="match status" value="1"/>
</dbReference>
<evidence type="ECO:0000313" key="3">
    <source>
        <dbReference type="EMBL" id="ECD4201079.1"/>
    </source>
</evidence>
<dbReference type="InterPro" id="IPR011856">
    <property type="entry name" value="tRNA_endonuc-like_dom_sf"/>
</dbReference>
<dbReference type="PANTHER" id="PTHR30015">
    <property type="entry name" value="MRR RESTRICTION SYSTEM PROTEIN"/>
    <property type="match status" value="1"/>
</dbReference>
<keyword evidence="3" id="KW-0540">Nuclease</keyword>
<gene>
    <name evidence="3" type="ORF">E0Y79_26040</name>
</gene>
<dbReference type="Pfam" id="PF04471">
    <property type="entry name" value="Mrr_cat"/>
    <property type="match status" value="1"/>
</dbReference>
<dbReference type="GO" id="GO:0043590">
    <property type="term" value="C:bacterial nucleoid"/>
    <property type="evidence" value="ECO:0007669"/>
    <property type="project" value="TreeGrafter"/>
</dbReference>
<proteinExistence type="predicted"/>
<protein>
    <submittedName>
        <fullName evidence="3">Restriction endonuclease</fullName>
    </submittedName>
</protein>
<dbReference type="GO" id="GO:0015666">
    <property type="term" value="F:restriction endodeoxyribonuclease activity"/>
    <property type="evidence" value="ECO:0007669"/>
    <property type="project" value="TreeGrafter"/>
</dbReference>
<dbReference type="GO" id="GO:0003677">
    <property type="term" value="F:DNA binding"/>
    <property type="evidence" value="ECO:0007669"/>
    <property type="project" value="InterPro"/>
</dbReference>
<reference evidence="3" key="1">
    <citation type="submission" date="2019-03" db="EMBL/GenBank/DDBJ databases">
        <authorList>
            <person name="Ashton P.M."/>
            <person name="Dallman T."/>
            <person name="Nair S."/>
            <person name="De Pinna E."/>
            <person name="Peters T."/>
            <person name="Grant K."/>
        </authorList>
    </citation>
    <scope>NUCLEOTIDE SEQUENCE</scope>
    <source>
        <strain evidence="3">301730</strain>
    </source>
</reference>
<keyword evidence="3" id="KW-0255">Endonuclease</keyword>
<dbReference type="EMBL" id="AAIEQN010000184">
    <property type="protein sequence ID" value="ECD4201079.1"/>
    <property type="molecule type" value="Genomic_DNA"/>
</dbReference>
<dbReference type="AlphaFoldDB" id="A0A5Y2E421"/>
<dbReference type="Pfam" id="PF14338">
    <property type="entry name" value="Mrr_N"/>
    <property type="match status" value="1"/>
</dbReference>
<evidence type="ECO:0000259" key="2">
    <source>
        <dbReference type="Pfam" id="PF14338"/>
    </source>
</evidence>
<dbReference type="InterPro" id="IPR052906">
    <property type="entry name" value="Type_IV_Methyl-Rstrct_Enzyme"/>
</dbReference>
<feature type="non-terminal residue" evidence="3">
    <location>
        <position position="228"/>
    </location>
</feature>